<protein>
    <submittedName>
        <fullName evidence="10">DNA-binding response regulator</fullName>
    </submittedName>
</protein>
<keyword evidence="3" id="KW-0805">Transcription regulation</keyword>
<dbReference type="SUPFAM" id="SSF46894">
    <property type="entry name" value="C-terminal effector domain of the bipartite response regulators"/>
    <property type="match status" value="1"/>
</dbReference>
<dbReference type="PROSITE" id="PS51755">
    <property type="entry name" value="OMPR_PHOB"/>
    <property type="match status" value="1"/>
</dbReference>
<dbReference type="InterPro" id="IPR016032">
    <property type="entry name" value="Sig_transdc_resp-reg_C-effctor"/>
</dbReference>
<keyword evidence="5" id="KW-0804">Transcription</keyword>
<dbReference type="OrthoDB" id="9802426at2"/>
<dbReference type="Pfam" id="PF00072">
    <property type="entry name" value="Response_reg"/>
    <property type="match status" value="1"/>
</dbReference>
<reference evidence="10 11" key="1">
    <citation type="submission" date="2017-03" db="EMBL/GenBank/DDBJ databases">
        <title>Complete genome sequence of Candidatus 'Thiodictyon syntrophicum' sp. nov. strain Cad16T, a photolithoautotroph purple sulfur bacterium isolated from an alpine meromictic lake.</title>
        <authorList>
            <person name="Luedin S.M."/>
            <person name="Pothier J.F."/>
            <person name="Danza F."/>
            <person name="Storelli N."/>
            <person name="Wittwer M."/>
            <person name="Tonolla M."/>
        </authorList>
    </citation>
    <scope>NUCLEOTIDE SEQUENCE [LARGE SCALE GENOMIC DNA]</scope>
    <source>
        <strain evidence="10 11">Cad16T</strain>
        <plasmid evidence="11">Plasmid pts417</plasmid>
    </source>
</reference>
<evidence type="ECO:0000256" key="1">
    <source>
        <dbReference type="ARBA" id="ARBA00022553"/>
    </source>
</evidence>
<dbReference type="InterPro" id="IPR001867">
    <property type="entry name" value="OmpR/PhoB-type_DNA-bd"/>
</dbReference>
<keyword evidence="1 6" id="KW-0597">Phosphoprotein</keyword>
<dbReference type="FunFam" id="3.40.50.2300:FF:000002">
    <property type="entry name" value="DNA-binding response regulator PhoP"/>
    <property type="match status" value="1"/>
</dbReference>
<gene>
    <name evidence="10" type="ORF">THSYN_30075</name>
</gene>
<dbReference type="Gene3D" id="6.10.250.690">
    <property type="match status" value="1"/>
</dbReference>
<evidence type="ECO:0000259" key="8">
    <source>
        <dbReference type="PROSITE" id="PS50110"/>
    </source>
</evidence>
<dbReference type="InterPro" id="IPR039420">
    <property type="entry name" value="WalR-like"/>
</dbReference>
<evidence type="ECO:0000256" key="6">
    <source>
        <dbReference type="PROSITE-ProRule" id="PRU00169"/>
    </source>
</evidence>
<dbReference type="AlphaFoldDB" id="A0A2K8UI05"/>
<dbReference type="GO" id="GO:0032993">
    <property type="term" value="C:protein-DNA complex"/>
    <property type="evidence" value="ECO:0007669"/>
    <property type="project" value="TreeGrafter"/>
</dbReference>
<evidence type="ECO:0000256" key="7">
    <source>
        <dbReference type="PROSITE-ProRule" id="PRU01091"/>
    </source>
</evidence>
<feature type="modified residue" description="4-aspartylphosphate" evidence="6">
    <location>
        <position position="51"/>
    </location>
</feature>
<dbReference type="Gene3D" id="1.10.10.10">
    <property type="entry name" value="Winged helix-like DNA-binding domain superfamily/Winged helix DNA-binding domain"/>
    <property type="match status" value="1"/>
</dbReference>
<keyword evidence="10" id="KW-0614">Plasmid</keyword>
<evidence type="ECO:0000256" key="5">
    <source>
        <dbReference type="ARBA" id="ARBA00023163"/>
    </source>
</evidence>
<geneLocation type="plasmid" evidence="11">
    <name>pts417</name>
</geneLocation>
<dbReference type="Gene3D" id="3.40.50.2300">
    <property type="match status" value="1"/>
</dbReference>
<name>A0A2K8UI05_9GAMM</name>
<keyword evidence="2" id="KW-0902">Two-component regulatory system</keyword>
<dbReference type="PANTHER" id="PTHR48111">
    <property type="entry name" value="REGULATOR OF RPOS"/>
    <property type="match status" value="1"/>
</dbReference>
<dbReference type="RefSeq" id="WP_100922815.1">
    <property type="nucleotide sequence ID" value="NZ_CP020371.1"/>
</dbReference>
<proteinExistence type="predicted"/>
<dbReference type="InterPro" id="IPR001789">
    <property type="entry name" value="Sig_transdc_resp-reg_receiver"/>
</dbReference>
<dbReference type="SMART" id="SM00448">
    <property type="entry name" value="REC"/>
    <property type="match status" value="1"/>
</dbReference>
<dbReference type="GO" id="GO:0005829">
    <property type="term" value="C:cytosol"/>
    <property type="evidence" value="ECO:0007669"/>
    <property type="project" value="TreeGrafter"/>
</dbReference>
<sequence length="221" mass="24345">MRLLLVEDEQSLAAALRRDLTAAGFAVDWVADGLDAQVLGAESSFDVVVLDLGLPGQSGLAALSAWRQIGVTTPVLVLTARDAWHERVDGLKAGADDYLGKPFHTEELIARLNALVRRAAGHAGGGLVVAGLHLDEDRQRALLPDGQLVELTATEFRLLRYFMLNPNKLLSKTRLLDHCYDDSADHDGNTIEVYVRRLRDKLGKHWILTQRGQGYRFQGDP</sequence>
<dbReference type="SMART" id="SM00862">
    <property type="entry name" value="Trans_reg_C"/>
    <property type="match status" value="1"/>
</dbReference>
<evidence type="ECO:0000256" key="2">
    <source>
        <dbReference type="ARBA" id="ARBA00023012"/>
    </source>
</evidence>
<feature type="DNA-binding region" description="OmpR/PhoB-type" evidence="7">
    <location>
        <begin position="124"/>
        <end position="219"/>
    </location>
</feature>
<feature type="domain" description="Response regulatory" evidence="8">
    <location>
        <begin position="2"/>
        <end position="116"/>
    </location>
</feature>
<evidence type="ECO:0000259" key="9">
    <source>
        <dbReference type="PROSITE" id="PS51755"/>
    </source>
</evidence>
<dbReference type="EMBL" id="CP020371">
    <property type="protein sequence ID" value="AUB85170.1"/>
    <property type="molecule type" value="Genomic_DNA"/>
</dbReference>
<dbReference type="GO" id="GO:0006355">
    <property type="term" value="P:regulation of DNA-templated transcription"/>
    <property type="evidence" value="ECO:0007669"/>
    <property type="project" value="InterPro"/>
</dbReference>
<dbReference type="GO" id="GO:0000156">
    <property type="term" value="F:phosphorelay response regulator activity"/>
    <property type="evidence" value="ECO:0007669"/>
    <property type="project" value="TreeGrafter"/>
</dbReference>
<evidence type="ECO:0000313" key="10">
    <source>
        <dbReference type="EMBL" id="AUB85170.1"/>
    </source>
</evidence>
<accession>A0A2K8UI05</accession>
<dbReference type="PROSITE" id="PS50110">
    <property type="entry name" value="RESPONSE_REGULATORY"/>
    <property type="match status" value="1"/>
</dbReference>
<keyword evidence="4 7" id="KW-0238">DNA-binding</keyword>
<evidence type="ECO:0000256" key="3">
    <source>
        <dbReference type="ARBA" id="ARBA00023015"/>
    </source>
</evidence>
<evidence type="ECO:0000313" key="11">
    <source>
        <dbReference type="Proteomes" id="UP000232638"/>
    </source>
</evidence>
<dbReference type="CDD" id="cd00383">
    <property type="entry name" value="trans_reg_C"/>
    <property type="match status" value="1"/>
</dbReference>
<feature type="domain" description="OmpR/PhoB-type" evidence="9">
    <location>
        <begin position="124"/>
        <end position="219"/>
    </location>
</feature>
<organism evidence="10 11">
    <name type="scientific">Candidatus Thiodictyon syntrophicum</name>
    <dbReference type="NCBI Taxonomy" id="1166950"/>
    <lineage>
        <taxon>Bacteria</taxon>
        <taxon>Pseudomonadati</taxon>
        <taxon>Pseudomonadota</taxon>
        <taxon>Gammaproteobacteria</taxon>
        <taxon>Chromatiales</taxon>
        <taxon>Chromatiaceae</taxon>
        <taxon>Thiodictyon</taxon>
    </lineage>
</organism>
<keyword evidence="11" id="KW-1185">Reference proteome</keyword>
<dbReference type="InterPro" id="IPR036388">
    <property type="entry name" value="WH-like_DNA-bd_sf"/>
</dbReference>
<dbReference type="InterPro" id="IPR011006">
    <property type="entry name" value="CheY-like_superfamily"/>
</dbReference>
<dbReference type="Proteomes" id="UP000232638">
    <property type="component" value="Plasmid pTs417"/>
</dbReference>
<dbReference type="KEGG" id="tsy:THSYN_30075"/>
<evidence type="ECO:0000256" key="4">
    <source>
        <dbReference type="ARBA" id="ARBA00023125"/>
    </source>
</evidence>
<dbReference type="Pfam" id="PF00486">
    <property type="entry name" value="Trans_reg_C"/>
    <property type="match status" value="1"/>
</dbReference>
<dbReference type="PANTHER" id="PTHR48111:SF37">
    <property type="entry name" value="RESPONSE REGULATOR PROTEIN CARR"/>
    <property type="match status" value="1"/>
</dbReference>
<dbReference type="GO" id="GO:0000976">
    <property type="term" value="F:transcription cis-regulatory region binding"/>
    <property type="evidence" value="ECO:0007669"/>
    <property type="project" value="TreeGrafter"/>
</dbReference>
<dbReference type="SUPFAM" id="SSF52172">
    <property type="entry name" value="CheY-like"/>
    <property type="match status" value="1"/>
</dbReference>